<dbReference type="PANTHER" id="PTHR35615">
    <property type="entry name" value="PRESENT IN THE OUTER MITOCHONDRIAL MEMBRANE PROTEOME 22-RELATED"/>
    <property type="match status" value="1"/>
</dbReference>
<proteinExistence type="predicted"/>
<sequence length="1949" mass="204743">MHTTRTRTKPAAKAPSSQATSMALKTSTQGDRGFSSRPVPSGAIAGTPSAAARAANSTAHPALSPSTQHGSSAPAGSLEAAAPVPKTTPSGTAADPTSMCSRRTPAYGQQPDSGYRIGSAIGSFDGGKMGPSGTGDPPSSSYGVSFMQPSGSGSMLAEAPAGVADGSVHRGQNPFMAYSSAYGASTTGHLAGPIGSMYGMGGAMDSMYGMGGPMGSMYGMGGAMGSMYGMGGLMGSMYGMGGAYGVSCFGGSLYGGSLLGATGSLYGTGGSLYGSNEPRAVINSLYGYGTGSMFGGFGSLYQVDGPHTGLGVVRKQTIPGFSYSFGPSLGTSGSRRSFNADSALSSRGSSMRDNTFLTSTSMKAVEGEAQSKAKADGTPPRNSATDLNKDEKTSQTKAEGDPPAAASTAPVQAKPMMEDHTPVTEAPTSPTAVRTQRSGEAANHAAVLSSDSRIHSVAVLAQTGTGSPTVTKKNDACVLKGKSYPMDEVVVYTPAEKKNPVESRHLNDLIEHVLAGHNTAILVADDGKAGAAATATVEATMSKLIGELKRPARNSYAGLSMSMCSLPSNTTACDLLVDSAKAAPLKTGNSPLFGPTVIGLGSIPIESSTDFEKLYDAALKRGEKEPMMVCIVVVRQMRQVSAEEKGEVFVSSVFIGVSRTGPKAFHGIIDKAPASAREIFRYAIAGPTVCVHVVAVSQDMKDAKVLEEAAKVGGVENDAARSGNVRRFIDFTEDQLRSLLKCRDASTGPEKEELESHVKRLNAVLQDAKKLLSDPQSTEPHVYQMEVKSTVPTSAKVNACAAPEAAAAGEATHKPTAAAPAADDKPPSTNIATVVIADAAEARAYFIKGSVVTAGGQPFAVDEVVMSSATRSRAMETKATGRVLSAFLKGYNGAIVAVESAAAAANAMESSTVDSAFLAVVNALENPGCKGVRVSIALVRESGVACDLTGTAAELKPIEVLSSPLFGPVLRSAALHPIGATEELRGLVERAREQVKPLWDAHSAVHVTVLHSFAEGDDVYVSSLLLSSSATCRLYEQLLHQQGRSMHDLFRYAFGGAATTAFVVSLSRADQVAEVVASLSTQRTASAVRNRSPRPGSLKNFISYAKASLGRRRERLAALPDDSAEKATVVNVMAPMEHMLSDHEKVMADPANNFPRAYAAASGSDKEARNEAPAEADGARQDGNEPLTDQRSCDWPRDQQPRESPLKSAVATTPSSHVEEPASGFTEPRVIAFVEREVAAGAKQLSLGSKDYKLDEIVKRVKSSSGTTTSPSVNLTEIKARFAGVHNCSLISASSVKDDSSAEEPVWMYFQECLNNALAGGKPGEKVCVDLTFTVVSAEDFVADLLLDEQKAESQKLEIVSSPIYGPRVRNTCTVAAHNADELARLMDKIHTRAERYLGEIRTGDLMMVGTGLLRRLTNEGDVLVASLTGTLAGLSMKAYKEALEKAPVARRTLLSSAYGGPSATVTMLNIGAEDESAQEMVFTAVALSKKQRNLVSRTGSVQAFVRYTEGTMKREQARATAASGESKERHLQKINRLQPVVEDHKRLLLDFTAPIPAYPATRAHSSSSSSPIAGKLPSSANTPGEPSKVPQSTKTPTAPPMRGHAAKKKLAEPNRIQTIVVITPNRKVPFSTTVVPVICTDDTHITVQISGEQRTVECDEVVSRLDHSSPVRSKQLNAVAQQFVGGFNAAIICCDVGGSNAGPTACAKTVHDVMKGKPENSELYMSITAVKDDGNAKDLLAPRGSSVYAPMRVSSSLIFGPWVHAATMEHLTSVGQFDDAFTAARAEAVKDGAVCLLSLVLKTVEKKDVIVSSLLMALGTQPNAHAVEVNAPPKVDRKLYQYALHGSCFSVGLLGLPDKVDDEGLAECLDTYAKMRTVDNRPMRNGSVRRFLAYSTSATADVKSRAAHITDERQRALYAQRLASLEKMVVDARALVESPEGQVPKTYI</sequence>
<gene>
    <name evidence="2" type="ORF">LSCM1_02803</name>
</gene>
<feature type="region of interest" description="Disordered" evidence="1">
    <location>
        <begin position="1561"/>
        <end position="1611"/>
    </location>
</feature>
<dbReference type="KEGG" id="lmat:92512888"/>
<feature type="compositionally biased region" description="Polar residues" evidence="1">
    <location>
        <begin position="334"/>
        <end position="362"/>
    </location>
</feature>
<dbReference type="OrthoDB" id="272994at2759"/>
<name>A0A836GTC9_9TRYP</name>
<feature type="compositionally biased region" description="Gly residues" evidence="1">
    <location>
        <begin position="124"/>
        <end position="133"/>
    </location>
</feature>
<keyword evidence="3" id="KW-1185">Reference proteome</keyword>
<organism evidence="2 3">
    <name type="scientific">Leishmania martiniquensis</name>
    <dbReference type="NCBI Taxonomy" id="1580590"/>
    <lineage>
        <taxon>Eukaryota</taxon>
        <taxon>Discoba</taxon>
        <taxon>Euglenozoa</taxon>
        <taxon>Kinetoplastea</taxon>
        <taxon>Metakinetoplastina</taxon>
        <taxon>Trypanosomatida</taxon>
        <taxon>Trypanosomatidae</taxon>
        <taxon>Leishmaniinae</taxon>
        <taxon>Leishmania</taxon>
    </lineage>
</organism>
<dbReference type="SMR" id="A0A836GTC9"/>
<dbReference type="InterPro" id="IPR027417">
    <property type="entry name" value="P-loop_NTPase"/>
</dbReference>
<feature type="compositionally biased region" description="Basic and acidic residues" evidence="1">
    <location>
        <begin position="387"/>
        <end position="400"/>
    </location>
</feature>
<dbReference type="RefSeq" id="XP_067175751.1">
    <property type="nucleotide sequence ID" value="XM_067320376.1"/>
</dbReference>
<feature type="compositionally biased region" description="Low complexity" evidence="1">
    <location>
        <begin position="40"/>
        <end position="62"/>
    </location>
</feature>
<feature type="compositionally biased region" description="Polar residues" evidence="1">
    <location>
        <begin position="426"/>
        <end position="438"/>
    </location>
</feature>
<protein>
    <submittedName>
        <fullName evidence="2">Uncharacterized protein</fullName>
    </submittedName>
</protein>
<dbReference type="Proteomes" id="UP000673552">
    <property type="component" value="Unassembled WGS sequence"/>
</dbReference>
<comment type="caution">
    <text evidence="2">The sequence shown here is derived from an EMBL/GenBank/DDBJ whole genome shotgun (WGS) entry which is preliminary data.</text>
</comment>
<feature type="compositionally biased region" description="Polar residues" evidence="1">
    <location>
        <begin position="1579"/>
        <end position="1597"/>
    </location>
</feature>
<evidence type="ECO:0000313" key="3">
    <source>
        <dbReference type="Proteomes" id="UP000673552"/>
    </source>
</evidence>
<feature type="compositionally biased region" description="Basic and acidic residues" evidence="1">
    <location>
        <begin position="365"/>
        <end position="375"/>
    </location>
</feature>
<dbReference type="GeneID" id="92512888"/>
<feature type="compositionally biased region" description="Basic residues" evidence="1">
    <location>
        <begin position="1"/>
        <end position="10"/>
    </location>
</feature>
<feature type="compositionally biased region" description="Polar residues" evidence="1">
    <location>
        <begin position="16"/>
        <end position="30"/>
    </location>
</feature>
<reference evidence="3" key="2">
    <citation type="journal article" date="2021" name="Sci. Data">
        <title>Chromosome-scale genome sequencing, assembly and annotation of six genomes from subfamily Leishmaniinae.</title>
        <authorList>
            <person name="Almutairi H."/>
            <person name="Urbaniak M.D."/>
            <person name="Bates M.D."/>
            <person name="Jariyapan N."/>
            <person name="Kwakye-Nuako G."/>
            <person name="Thomaz Soccol V."/>
            <person name="Al-Salem W.S."/>
            <person name="Dillon R.J."/>
            <person name="Bates P.A."/>
            <person name="Gatherer D."/>
        </authorList>
    </citation>
    <scope>NUCLEOTIDE SEQUENCE [LARGE SCALE GENOMIC DNA]</scope>
</reference>
<reference evidence="3" key="1">
    <citation type="journal article" date="2021" name="Microbiol. Resour. Announc.">
        <title>LGAAP: Leishmaniinae Genome Assembly and Annotation Pipeline.</title>
        <authorList>
            <person name="Almutairi H."/>
            <person name="Urbaniak M.D."/>
            <person name="Bates M.D."/>
            <person name="Jariyapan N."/>
            <person name="Kwakye-Nuako G."/>
            <person name="Thomaz-Soccol V."/>
            <person name="Al-Salem W.S."/>
            <person name="Dillon R.J."/>
            <person name="Bates P.A."/>
            <person name="Gatherer D."/>
        </authorList>
    </citation>
    <scope>NUCLEOTIDE SEQUENCE [LARGE SCALE GENOMIC DNA]</scope>
</reference>
<evidence type="ECO:0000313" key="2">
    <source>
        <dbReference type="EMBL" id="KAG5469578.1"/>
    </source>
</evidence>
<feature type="compositionally biased region" description="Basic and acidic residues" evidence="1">
    <location>
        <begin position="1191"/>
        <end position="1205"/>
    </location>
</feature>
<dbReference type="SUPFAM" id="SSF52540">
    <property type="entry name" value="P-loop containing nucleoside triphosphate hydrolases"/>
    <property type="match status" value="2"/>
</dbReference>
<evidence type="ECO:0000256" key="1">
    <source>
        <dbReference type="SAM" id="MobiDB-lite"/>
    </source>
</evidence>
<feature type="compositionally biased region" description="Basic and acidic residues" evidence="1">
    <location>
        <begin position="1164"/>
        <end position="1183"/>
    </location>
</feature>
<dbReference type="EMBL" id="JAFEUZ010000033">
    <property type="protein sequence ID" value="KAG5469578.1"/>
    <property type="molecule type" value="Genomic_DNA"/>
</dbReference>
<accession>A0A836GTC9</accession>
<feature type="region of interest" description="Disordered" evidence="1">
    <location>
        <begin position="1159"/>
        <end position="1223"/>
    </location>
</feature>
<dbReference type="PANTHER" id="PTHR35615:SF7">
    <property type="entry name" value="PRESENT IN THE OUTER MITOCHONDRIAL MEMBRANE PROTEOME 22"/>
    <property type="match status" value="1"/>
</dbReference>
<feature type="region of interest" description="Disordered" evidence="1">
    <location>
        <begin position="334"/>
        <end position="447"/>
    </location>
</feature>
<feature type="region of interest" description="Disordered" evidence="1">
    <location>
        <begin position="1"/>
        <end position="140"/>
    </location>
</feature>